<protein>
    <recommendedName>
        <fullName evidence="1">HNH domain-containing protein</fullName>
    </recommendedName>
</protein>
<reference evidence="2 3" key="1">
    <citation type="journal article" date="2014" name="Antonie Van Leeuwenhoek">
        <title>Oenococcus alcoholitolerans sp. nov., a lactic acid bacteria isolated from cachaca and ethanol fermentation processes.</title>
        <authorList>
            <person name="Badotti F."/>
            <person name="Moreira A.P."/>
            <person name="Tonon L.A."/>
            <person name="de Lucena B.T."/>
            <person name="Gomes Fde C."/>
            <person name="Kruger R."/>
            <person name="Thompson C.C."/>
            <person name="de Morais M.A.Jr."/>
            <person name="Rosa C.A."/>
            <person name="Thompson F.L."/>
        </authorList>
    </citation>
    <scope>NUCLEOTIDE SEQUENCE [LARGE SCALE GENOMIC DNA]</scope>
    <source>
        <strain evidence="2 3">UFRJ-M7.2.18</strain>
    </source>
</reference>
<name>A0ABR4XR68_9LACO</name>
<gene>
    <name evidence="2" type="ORF">Q757_04435</name>
</gene>
<dbReference type="Gene3D" id="1.10.30.50">
    <property type="match status" value="1"/>
</dbReference>
<evidence type="ECO:0000259" key="1">
    <source>
        <dbReference type="Pfam" id="PF01844"/>
    </source>
</evidence>
<evidence type="ECO:0000313" key="3">
    <source>
        <dbReference type="Proteomes" id="UP000030023"/>
    </source>
</evidence>
<dbReference type="Proteomes" id="UP000030023">
    <property type="component" value="Unassembled WGS sequence"/>
</dbReference>
<feature type="domain" description="HNH" evidence="1">
    <location>
        <begin position="5"/>
        <end position="40"/>
    </location>
</feature>
<sequence>LVTPGNTCDHIVPAQFDPKLVTAKDNLVICCRECHHKKTKWEQEYYGTGQGNRLNEDAVEVDDIALIKKLFEFKR</sequence>
<feature type="non-terminal residue" evidence="2">
    <location>
        <position position="1"/>
    </location>
</feature>
<dbReference type="EMBL" id="AXCV01000170">
    <property type="protein sequence ID" value="KGO31880.1"/>
    <property type="molecule type" value="Genomic_DNA"/>
</dbReference>
<accession>A0ABR4XR68</accession>
<evidence type="ECO:0000313" key="2">
    <source>
        <dbReference type="EMBL" id="KGO31880.1"/>
    </source>
</evidence>
<dbReference type="InterPro" id="IPR002711">
    <property type="entry name" value="HNH"/>
</dbReference>
<keyword evidence="3" id="KW-1185">Reference proteome</keyword>
<dbReference type="Pfam" id="PF01844">
    <property type="entry name" value="HNH"/>
    <property type="match status" value="1"/>
</dbReference>
<dbReference type="CDD" id="cd00085">
    <property type="entry name" value="HNHc"/>
    <property type="match status" value="1"/>
</dbReference>
<comment type="caution">
    <text evidence="2">The sequence shown here is derived from an EMBL/GenBank/DDBJ whole genome shotgun (WGS) entry which is preliminary data.</text>
</comment>
<dbReference type="InterPro" id="IPR003615">
    <property type="entry name" value="HNH_nuc"/>
</dbReference>
<proteinExistence type="predicted"/>
<organism evidence="2 3">
    <name type="scientific">Oenococcus alcoholitolerans</name>
    <dbReference type="NCBI Taxonomy" id="931074"/>
    <lineage>
        <taxon>Bacteria</taxon>
        <taxon>Bacillati</taxon>
        <taxon>Bacillota</taxon>
        <taxon>Bacilli</taxon>
        <taxon>Lactobacillales</taxon>
        <taxon>Lactobacillaceae</taxon>
        <taxon>Oenococcus</taxon>
    </lineage>
</organism>